<dbReference type="InterPro" id="IPR040976">
    <property type="entry name" value="Pkinase_fungal"/>
</dbReference>
<comment type="caution">
    <text evidence="3">The sequence shown here is derived from an EMBL/GenBank/DDBJ whole genome shotgun (WGS) entry which is preliminary data.</text>
</comment>
<sequence>MASQQISESVLLLGVLELILKRELRELSPLMLLGLDETLRKLRSSVSCRLNEMRPINRLPSEILLRIFEDVRTQKVTPSPQMQPYYVDFPLMADIGPPPPPDTRSLISVTHVCRQWRDVALTFPPLWADTVATSALAARTFVSRAGSLPMRVHVAVTGSKLSKLQKKALRCLLPHTRELVLRLRYRIEIQLFKPILQKLVTSLVYLGIVVHPPHPILDRESLVFRDGYHLFGREACALTSLAIVSPTEFIPKDHCPHLRELTIHQPVLWRPDTSPLALAQFLTHTPNLERFLLLFPKMLACLPLVDGHIQLPRLRIIRVQLPSDDSEAIHSLCGAEALSGSLGDVSRCGYTILGRSRKAPGCTMELASLRMSASSIFSGHSNTICQFSTSPWFARGPKSLRITRGCFSPILSPSPQWPLPRDMIRQRRKAGQSFLALFGPMPALERLVVRATTCDVVLPDLCSKLVVNPPHGCPSLHTVIFSVLLPRCALEDLQILFRATTLRAALNLGTPLKRLIICSPTHTGPDYSMYDCHGVEWITFSSSDAGSSSPDSMWTEWNAELVRDAQLDPNGDGPIWGQLDYDQAWNAYTLGSIDGGRTRLKKVGVFQTCALQWLTSPYLTVAKQPGLAARIWFVLASSVCPFPQPHASITFLPSSNPPDTGRWTKIEMSCSTAGHSPDRGDSGDWYQRIRARSLIYEKPVQDYLRTFLPCKVPCNLKPPHRALVKDWHTTLPPAALSTIWLVWMLQYTVEDFPEGRKPVFHDLDGEPVLFPFSRSHHAGKVDAVMTFPGQPGPATHSWDWLNIAMNVSNTLADPFGERAACTADVQNSALAWLVINSRNLMLAHGLLAAYSLVFFPGFVRIVRLDHVCLLASQPIQLGKASGVKTLREFFWRLVHPWEGEAGSVVGCDPTLKKMTASDETWLLKQLGDEAQELLRGVKLSDGRLAKVWDDGDDARPPKTFILFKLIDVSARLFSRNTMVWLGIEDTRTGDPAVDDLVRDRPVLRVIKDAWNPVGTAAELECYDRLQATIPEDEWEGLPKRLHGGDLGERDVRRWNTARSGKPWPGEDDLLAYGTPTERSMLTRFKRENVPYPLHRTYTLRLSGATSNKGISVDEERTHVRFVVDVVGRSVRNFRTTKELVAAFRDAIQGHRLAMRYGGILHRDISGGNILIVDRPIPGRRESKGVLHDFDISWILSCPPPEGSRLDESNAVAAQLVKLEPNAHKIEDLKDTYGTGAFFALDVLRGICTGKHARRTFQQDLESFYWVLLSVVFEFTAYSDSLHAYKPWRALFYGKCKTMAAAKEEWLLQAPDRLTIDDNGPLTELMASFSKLVVRASYSRESGKKRKPLKYDTVLKLFDKVLAREDWPVNDPAVRYDMRPPKPPPVRKPKDESRSTVPPSTDALSNNPLKRTRDDDGDAQAINEPSASEASAERGTPSIVYSILTRRPKRPRL</sequence>
<feature type="compositionally biased region" description="Polar residues" evidence="1">
    <location>
        <begin position="1394"/>
        <end position="1408"/>
    </location>
</feature>
<dbReference type="InterPro" id="IPR008266">
    <property type="entry name" value="Tyr_kinase_AS"/>
</dbReference>
<evidence type="ECO:0000259" key="2">
    <source>
        <dbReference type="Pfam" id="PF17667"/>
    </source>
</evidence>
<proteinExistence type="predicted"/>
<gene>
    <name evidence="3" type="ORF">ONZ51_g6687</name>
</gene>
<dbReference type="PANTHER" id="PTHR38248">
    <property type="entry name" value="FUNK1 6"/>
    <property type="match status" value="1"/>
</dbReference>
<evidence type="ECO:0000256" key="1">
    <source>
        <dbReference type="SAM" id="MobiDB-lite"/>
    </source>
</evidence>
<dbReference type="GO" id="GO:0004672">
    <property type="term" value="F:protein kinase activity"/>
    <property type="evidence" value="ECO:0007669"/>
    <property type="project" value="InterPro"/>
</dbReference>
<dbReference type="InterPro" id="IPR011009">
    <property type="entry name" value="Kinase-like_dom_sf"/>
</dbReference>
<dbReference type="PROSITE" id="PS00109">
    <property type="entry name" value="PROTEIN_KINASE_TYR"/>
    <property type="match status" value="1"/>
</dbReference>
<accession>A0AAD7TRV8</accession>
<dbReference type="Gene3D" id="1.10.510.10">
    <property type="entry name" value="Transferase(Phosphotransferase) domain 1"/>
    <property type="match status" value="1"/>
</dbReference>
<dbReference type="Pfam" id="PF17667">
    <property type="entry name" value="Pkinase_fungal"/>
    <property type="match status" value="1"/>
</dbReference>
<dbReference type="Proteomes" id="UP001215151">
    <property type="component" value="Unassembled WGS sequence"/>
</dbReference>
<reference evidence="3" key="1">
    <citation type="submission" date="2022-11" db="EMBL/GenBank/DDBJ databases">
        <title>Genome Sequence of Cubamyces cubensis.</title>
        <authorList>
            <person name="Buettner E."/>
        </authorList>
    </citation>
    <scope>NUCLEOTIDE SEQUENCE</scope>
    <source>
        <strain evidence="3">MPL-01</strain>
    </source>
</reference>
<evidence type="ECO:0000313" key="3">
    <source>
        <dbReference type="EMBL" id="KAJ8475217.1"/>
    </source>
</evidence>
<dbReference type="SUPFAM" id="SSF56112">
    <property type="entry name" value="Protein kinase-like (PK-like)"/>
    <property type="match status" value="1"/>
</dbReference>
<dbReference type="EMBL" id="JAPEVG010000165">
    <property type="protein sequence ID" value="KAJ8475217.1"/>
    <property type="molecule type" value="Genomic_DNA"/>
</dbReference>
<dbReference type="Gene3D" id="1.20.1280.50">
    <property type="match status" value="1"/>
</dbReference>
<organism evidence="3 4">
    <name type="scientific">Trametes cubensis</name>
    <dbReference type="NCBI Taxonomy" id="1111947"/>
    <lineage>
        <taxon>Eukaryota</taxon>
        <taxon>Fungi</taxon>
        <taxon>Dikarya</taxon>
        <taxon>Basidiomycota</taxon>
        <taxon>Agaricomycotina</taxon>
        <taxon>Agaricomycetes</taxon>
        <taxon>Polyporales</taxon>
        <taxon>Polyporaceae</taxon>
        <taxon>Trametes</taxon>
    </lineage>
</organism>
<protein>
    <recommendedName>
        <fullName evidence="2">Fungal-type protein kinase domain-containing protein</fullName>
    </recommendedName>
</protein>
<evidence type="ECO:0000313" key="4">
    <source>
        <dbReference type="Proteomes" id="UP001215151"/>
    </source>
</evidence>
<feature type="domain" description="Fungal-type protein kinase" evidence="2">
    <location>
        <begin position="955"/>
        <end position="1270"/>
    </location>
</feature>
<keyword evidence="4" id="KW-1185">Reference proteome</keyword>
<feature type="region of interest" description="Disordered" evidence="1">
    <location>
        <begin position="1371"/>
        <end position="1452"/>
    </location>
</feature>
<dbReference type="PANTHER" id="PTHR38248:SF2">
    <property type="entry name" value="FUNK1 11"/>
    <property type="match status" value="1"/>
</dbReference>
<name>A0AAD7TRV8_9APHY</name>